<evidence type="ECO:0008006" key="4">
    <source>
        <dbReference type="Google" id="ProtNLM"/>
    </source>
</evidence>
<keyword evidence="1" id="KW-0732">Signal</keyword>
<proteinExistence type="predicted"/>
<evidence type="ECO:0000313" key="3">
    <source>
        <dbReference type="Proteomes" id="UP000006860"/>
    </source>
</evidence>
<evidence type="ECO:0000313" key="2">
    <source>
        <dbReference type="EMBL" id="ADY58360.1"/>
    </source>
</evidence>
<dbReference type="AlphaFoldDB" id="F0SGS5"/>
<organism evidence="2 3">
    <name type="scientific">Rubinisphaera brasiliensis (strain ATCC 49424 / DSM 5305 / JCM 21570 / IAM 15109 / NBRC 103401 / IFAM 1448)</name>
    <name type="common">Planctomyces brasiliensis</name>
    <dbReference type="NCBI Taxonomy" id="756272"/>
    <lineage>
        <taxon>Bacteria</taxon>
        <taxon>Pseudomonadati</taxon>
        <taxon>Planctomycetota</taxon>
        <taxon>Planctomycetia</taxon>
        <taxon>Planctomycetales</taxon>
        <taxon>Planctomycetaceae</taxon>
        <taxon>Rubinisphaera</taxon>
    </lineage>
</organism>
<dbReference type="RefSeq" id="WP_013627100.1">
    <property type="nucleotide sequence ID" value="NC_015174.1"/>
</dbReference>
<evidence type="ECO:0000256" key="1">
    <source>
        <dbReference type="SAM" id="SignalP"/>
    </source>
</evidence>
<sequence>MMRVLATTFGLLVAFSCFSTDLKSEAHQETDSDRGKPLTGPGYPVKKDDPFYLRSAVTKADATREFPLVRDMNAQRFVQFIERVDRTMVAYGHGKYYDIVPEHLFIRLADGLLVVRMAPEPGFNPHEGQPLTGKSHKYGIDRMVIDAYFLDANNDVARDWDWIPLR</sequence>
<protein>
    <recommendedName>
        <fullName evidence="4">Signal peptide-domain containing protein</fullName>
    </recommendedName>
</protein>
<name>F0SGS5_RUBBR</name>
<feature type="chain" id="PRO_5003256948" description="Signal peptide-domain containing protein" evidence="1">
    <location>
        <begin position="20"/>
        <end position="166"/>
    </location>
</feature>
<keyword evidence="3" id="KW-1185">Reference proteome</keyword>
<dbReference type="PROSITE" id="PS51257">
    <property type="entry name" value="PROKAR_LIPOPROTEIN"/>
    <property type="match status" value="1"/>
</dbReference>
<feature type="signal peptide" evidence="1">
    <location>
        <begin position="1"/>
        <end position="19"/>
    </location>
</feature>
<gene>
    <name evidence="2" type="ordered locus">Plabr_0733</name>
</gene>
<dbReference type="STRING" id="756272.Plabr_0733"/>
<dbReference type="HOGENOM" id="CLU_1601458_0_0_0"/>
<dbReference type="KEGG" id="pbs:Plabr_0733"/>
<reference evidence="3" key="1">
    <citation type="submission" date="2011-02" db="EMBL/GenBank/DDBJ databases">
        <title>The complete genome of Planctomyces brasiliensis DSM 5305.</title>
        <authorList>
            <person name="Lucas S."/>
            <person name="Copeland A."/>
            <person name="Lapidus A."/>
            <person name="Bruce D."/>
            <person name="Goodwin L."/>
            <person name="Pitluck S."/>
            <person name="Kyrpides N."/>
            <person name="Mavromatis K."/>
            <person name="Pagani I."/>
            <person name="Ivanova N."/>
            <person name="Ovchinnikova G."/>
            <person name="Lu M."/>
            <person name="Detter J.C."/>
            <person name="Han C."/>
            <person name="Land M."/>
            <person name="Hauser L."/>
            <person name="Markowitz V."/>
            <person name="Cheng J.-F."/>
            <person name="Hugenholtz P."/>
            <person name="Woyke T."/>
            <person name="Wu D."/>
            <person name="Tindall B."/>
            <person name="Pomrenke H.G."/>
            <person name="Brambilla E."/>
            <person name="Klenk H.-P."/>
            <person name="Eisen J.A."/>
        </authorList>
    </citation>
    <scope>NUCLEOTIDE SEQUENCE [LARGE SCALE GENOMIC DNA]</scope>
    <source>
        <strain evidence="3">ATCC 49424 / DSM 5305 / JCM 21570 / NBRC 103401 / IFAM 1448</strain>
    </source>
</reference>
<dbReference type="Proteomes" id="UP000006860">
    <property type="component" value="Chromosome"/>
</dbReference>
<accession>F0SGS5</accession>
<dbReference type="EMBL" id="CP002546">
    <property type="protein sequence ID" value="ADY58360.1"/>
    <property type="molecule type" value="Genomic_DNA"/>
</dbReference>